<sequence length="227" mass="25784">MSRDDRKELFCGLCSQLASEPLRTAMTGASCTHVFCDACVQRLAIWESPLFFCPRDGQRLVIKEFQPDDDAEGKICSIIASLKPEQTGDRNAMDHLKRELVEGESKHSNEQCHISFCDVAFLQQKDRLKDTEIADIKAQIHGLGNSLVEINRKVQALKQHADHDRIRALENQQHADRDRIQALENQVDVLQNRCADTDAELMREKDTRNIECAITYDHITQLAAGLR</sequence>
<dbReference type="InterPro" id="IPR013083">
    <property type="entry name" value="Znf_RING/FYVE/PHD"/>
</dbReference>
<comment type="caution">
    <text evidence="7">The sequence shown here is derived from an EMBL/GenBank/DDBJ whole genome shotgun (WGS) entry which is preliminary data.</text>
</comment>
<organism evidence="7 8">
    <name type="scientific">Stylophora pistillata</name>
    <name type="common">Smooth cauliflower coral</name>
    <dbReference type="NCBI Taxonomy" id="50429"/>
    <lineage>
        <taxon>Eukaryota</taxon>
        <taxon>Metazoa</taxon>
        <taxon>Cnidaria</taxon>
        <taxon>Anthozoa</taxon>
        <taxon>Hexacorallia</taxon>
        <taxon>Scleractinia</taxon>
        <taxon>Astrocoeniina</taxon>
        <taxon>Pocilloporidae</taxon>
        <taxon>Stylophora</taxon>
    </lineage>
</organism>
<keyword evidence="8" id="KW-1185">Reference proteome</keyword>
<keyword evidence="2 4" id="KW-0863">Zinc-finger</keyword>
<evidence type="ECO:0000259" key="6">
    <source>
        <dbReference type="PROSITE" id="PS50089"/>
    </source>
</evidence>
<dbReference type="Proteomes" id="UP000225706">
    <property type="component" value="Unassembled WGS sequence"/>
</dbReference>
<keyword evidence="5" id="KW-0175">Coiled coil</keyword>
<feature type="coiled-coil region" evidence="5">
    <location>
        <begin position="166"/>
        <end position="200"/>
    </location>
</feature>
<name>A0A2B4RPD1_STYPI</name>
<dbReference type="InterPro" id="IPR017907">
    <property type="entry name" value="Znf_RING_CS"/>
</dbReference>
<accession>A0A2B4RPD1</accession>
<protein>
    <recommendedName>
        <fullName evidence="6">RING-type domain-containing protein</fullName>
    </recommendedName>
</protein>
<dbReference type="AlphaFoldDB" id="A0A2B4RPD1"/>
<dbReference type="PROSITE" id="PS00518">
    <property type="entry name" value="ZF_RING_1"/>
    <property type="match status" value="1"/>
</dbReference>
<evidence type="ECO:0000256" key="4">
    <source>
        <dbReference type="PROSITE-ProRule" id="PRU00175"/>
    </source>
</evidence>
<dbReference type="PROSITE" id="PS50089">
    <property type="entry name" value="ZF_RING_2"/>
    <property type="match status" value="1"/>
</dbReference>
<evidence type="ECO:0000256" key="5">
    <source>
        <dbReference type="SAM" id="Coils"/>
    </source>
</evidence>
<evidence type="ECO:0000313" key="8">
    <source>
        <dbReference type="Proteomes" id="UP000225706"/>
    </source>
</evidence>
<dbReference type="SUPFAM" id="SSF57850">
    <property type="entry name" value="RING/U-box"/>
    <property type="match status" value="1"/>
</dbReference>
<keyword evidence="1" id="KW-0479">Metal-binding</keyword>
<dbReference type="GO" id="GO:0008270">
    <property type="term" value="F:zinc ion binding"/>
    <property type="evidence" value="ECO:0007669"/>
    <property type="project" value="UniProtKB-KW"/>
</dbReference>
<dbReference type="InterPro" id="IPR001841">
    <property type="entry name" value="Znf_RING"/>
</dbReference>
<evidence type="ECO:0000256" key="2">
    <source>
        <dbReference type="ARBA" id="ARBA00022771"/>
    </source>
</evidence>
<evidence type="ECO:0000256" key="1">
    <source>
        <dbReference type="ARBA" id="ARBA00022723"/>
    </source>
</evidence>
<reference evidence="8" key="1">
    <citation type="journal article" date="2017" name="bioRxiv">
        <title>Comparative analysis of the genomes of Stylophora pistillata and Acropora digitifera provides evidence for extensive differences between species of corals.</title>
        <authorList>
            <person name="Voolstra C.R."/>
            <person name="Li Y."/>
            <person name="Liew Y.J."/>
            <person name="Baumgarten S."/>
            <person name="Zoccola D."/>
            <person name="Flot J.-F."/>
            <person name="Tambutte S."/>
            <person name="Allemand D."/>
            <person name="Aranda M."/>
        </authorList>
    </citation>
    <scope>NUCLEOTIDE SEQUENCE [LARGE SCALE GENOMIC DNA]</scope>
</reference>
<evidence type="ECO:0000256" key="3">
    <source>
        <dbReference type="ARBA" id="ARBA00022833"/>
    </source>
</evidence>
<evidence type="ECO:0000313" key="7">
    <source>
        <dbReference type="EMBL" id="PFX18663.1"/>
    </source>
</evidence>
<dbReference type="EMBL" id="LSMT01000399">
    <property type="protein sequence ID" value="PFX18663.1"/>
    <property type="molecule type" value="Genomic_DNA"/>
</dbReference>
<feature type="domain" description="RING-type" evidence="6">
    <location>
        <begin position="11"/>
        <end position="56"/>
    </location>
</feature>
<keyword evidence="3" id="KW-0862">Zinc</keyword>
<gene>
    <name evidence="7" type="ORF">AWC38_SpisGene16972</name>
</gene>
<dbReference type="Gene3D" id="3.30.40.10">
    <property type="entry name" value="Zinc/RING finger domain, C3HC4 (zinc finger)"/>
    <property type="match status" value="1"/>
</dbReference>
<proteinExistence type="predicted"/>